<dbReference type="EMBL" id="AP019307">
    <property type="protein sequence ID" value="BBH16758.1"/>
    <property type="molecule type" value="Genomic_DNA"/>
</dbReference>
<evidence type="ECO:0000313" key="3">
    <source>
        <dbReference type="Proteomes" id="UP000271573"/>
    </source>
</evidence>
<feature type="transmembrane region" description="Helical" evidence="1">
    <location>
        <begin position="48"/>
        <end position="68"/>
    </location>
</feature>
<accession>A0A3G9IZI9</accession>
<gene>
    <name evidence="2" type="ORF">Back2_10450</name>
</gene>
<reference evidence="2 3" key="1">
    <citation type="submission" date="2018-11" db="EMBL/GenBank/DDBJ databases">
        <title>Complete genome sequence of Nocardioides baekrokdamisoli strain KCTC 39748.</title>
        <authorList>
            <person name="Kang S.W."/>
            <person name="Lee K.C."/>
            <person name="Kim K.K."/>
            <person name="Kim J.S."/>
            <person name="Kim D.S."/>
            <person name="Ko S.H."/>
            <person name="Yang S.H."/>
            <person name="Shin Y.K."/>
            <person name="Lee J.S."/>
        </authorList>
    </citation>
    <scope>NUCLEOTIDE SEQUENCE [LARGE SCALE GENOMIC DNA]</scope>
    <source>
        <strain evidence="2 3">KCTC 39748</strain>
    </source>
</reference>
<protein>
    <submittedName>
        <fullName evidence="2">Uncharacterized protein</fullName>
    </submittedName>
</protein>
<dbReference type="KEGG" id="nbe:Back2_10450"/>
<keyword evidence="1" id="KW-1133">Transmembrane helix</keyword>
<evidence type="ECO:0000313" key="2">
    <source>
        <dbReference type="EMBL" id="BBH16758.1"/>
    </source>
</evidence>
<sequence length="69" mass="7696">MWTVLFLLAETAAVSGLAWHLWHENQPGRSLYERHVNPAAAAKSARRVLIVLPILWALVVVCTLTYGLT</sequence>
<dbReference type="AlphaFoldDB" id="A0A3G9IZI9"/>
<keyword evidence="1" id="KW-0812">Transmembrane</keyword>
<name>A0A3G9IZI9_9ACTN</name>
<proteinExistence type="predicted"/>
<dbReference type="Proteomes" id="UP000271573">
    <property type="component" value="Chromosome"/>
</dbReference>
<organism evidence="2 3">
    <name type="scientific">Nocardioides baekrokdamisoli</name>
    <dbReference type="NCBI Taxonomy" id="1804624"/>
    <lineage>
        <taxon>Bacteria</taxon>
        <taxon>Bacillati</taxon>
        <taxon>Actinomycetota</taxon>
        <taxon>Actinomycetes</taxon>
        <taxon>Propionibacteriales</taxon>
        <taxon>Nocardioidaceae</taxon>
        <taxon>Nocardioides</taxon>
    </lineage>
</organism>
<evidence type="ECO:0000256" key="1">
    <source>
        <dbReference type="SAM" id="Phobius"/>
    </source>
</evidence>
<keyword evidence="1" id="KW-0472">Membrane</keyword>
<keyword evidence="3" id="KW-1185">Reference proteome</keyword>